<dbReference type="GO" id="GO:0009279">
    <property type="term" value="C:cell outer membrane"/>
    <property type="evidence" value="ECO:0007669"/>
    <property type="project" value="UniProtKB-SubCell"/>
</dbReference>
<evidence type="ECO:0000256" key="4">
    <source>
        <dbReference type="ARBA" id="ARBA00022692"/>
    </source>
</evidence>
<feature type="signal peptide" evidence="8">
    <location>
        <begin position="1"/>
        <end position="21"/>
    </location>
</feature>
<dbReference type="Proteomes" id="UP000549052">
    <property type="component" value="Unassembled WGS sequence"/>
</dbReference>
<dbReference type="Pfam" id="PF03349">
    <property type="entry name" value="Toluene_X"/>
    <property type="match status" value="1"/>
</dbReference>
<dbReference type="AlphaFoldDB" id="A0A839ET10"/>
<dbReference type="GO" id="GO:0015483">
    <property type="term" value="F:long-chain fatty acid transporting porin activity"/>
    <property type="evidence" value="ECO:0007669"/>
    <property type="project" value="TreeGrafter"/>
</dbReference>
<keyword evidence="4" id="KW-0812">Transmembrane</keyword>
<evidence type="ECO:0000256" key="6">
    <source>
        <dbReference type="ARBA" id="ARBA00023136"/>
    </source>
</evidence>
<keyword evidence="7" id="KW-0998">Cell outer membrane</keyword>
<comment type="caution">
    <text evidence="9">The sequence shown here is derived from an EMBL/GenBank/DDBJ whole genome shotgun (WGS) entry which is preliminary data.</text>
</comment>
<protein>
    <submittedName>
        <fullName evidence="9">Long-chain fatty acid transport protein</fullName>
    </submittedName>
</protein>
<proteinExistence type="inferred from homology"/>
<keyword evidence="5 8" id="KW-0732">Signal</keyword>
<dbReference type="PANTHER" id="PTHR35093">
    <property type="entry name" value="OUTER MEMBRANE PROTEIN NMB0088-RELATED"/>
    <property type="match status" value="1"/>
</dbReference>
<feature type="chain" id="PRO_5032874136" evidence="8">
    <location>
        <begin position="22"/>
        <end position="368"/>
    </location>
</feature>
<keyword evidence="10" id="KW-1185">Reference proteome</keyword>
<evidence type="ECO:0000313" key="10">
    <source>
        <dbReference type="Proteomes" id="UP000549052"/>
    </source>
</evidence>
<organism evidence="9 10">
    <name type="scientific">Phyllobacterium myrsinacearum</name>
    <dbReference type="NCBI Taxonomy" id="28101"/>
    <lineage>
        <taxon>Bacteria</taxon>
        <taxon>Pseudomonadati</taxon>
        <taxon>Pseudomonadota</taxon>
        <taxon>Alphaproteobacteria</taxon>
        <taxon>Hyphomicrobiales</taxon>
        <taxon>Phyllobacteriaceae</taxon>
        <taxon>Phyllobacterium</taxon>
    </lineage>
</organism>
<gene>
    <name evidence="9" type="ORF">FHW16_004377</name>
</gene>
<keyword evidence="6" id="KW-0472">Membrane</keyword>
<dbReference type="SUPFAM" id="SSF56935">
    <property type="entry name" value="Porins"/>
    <property type="match status" value="1"/>
</dbReference>
<evidence type="ECO:0000256" key="1">
    <source>
        <dbReference type="ARBA" id="ARBA00004571"/>
    </source>
</evidence>
<comment type="similarity">
    <text evidence="2">Belongs to the OmpP1/FadL family.</text>
</comment>
<evidence type="ECO:0000256" key="7">
    <source>
        <dbReference type="ARBA" id="ARBA00023237"/>
    </source>
</evidence>
<evidence type="ECO:0000256" key="2">
    <source>
        <dbReference type="ARBA" id="ARBA00008163"/>
    </source>
</evidence>
<comment type="subcellular location">
    <subcellularLocation>
        <location evidence="1">Cell outer membrane</location>
        <topology evidence="1">Multi-pass membrane protein</topology>
    </subcellularLocation>
</comment>
<evidence type="ECO:0000256" key="3">
    <source>
        <dbReference type="ARBA" id="ARBA00022452"/>
    </source>
</evidence>
<sequence length="368" mass="39276">MNLKTLLLTALVAGAATSAQAGGFARGSADTEILYEDGNFNMRSGVTFVRPSQKYSKNGNPDLVGKDPYETYVIPSFAVKLKLTDSVSCAGTYTQPYGGSKKYDAPTYDGKLMEKFHIDEFGATCAVKFSAGKGNFYLIGGMFLEQLDYEREDFGGINLNLGGQDTGYRLGVAYDIPDIAFRAQLKYRSATSYGADGTLSVPGELVGVPLPKVDFAAKGYGNLPQNIELALQSGIAPGWLAFGAVQWTDWSVTKSLIVTSDAGGTVDQYNWRDGWTITGGIAHEFTKDIAGSVSLSWDQGVATGWDTTGETWTLAVGASWKDKIGGELRGGLGVSYMAAVEETKYGPNNAAFDAGWAIAGNLGYAVKW</sequence>
<evidence type="ECO:0000256" key="5">
    <source>
        <dbReference type="ARBA" id="ARBA00022729"/>
    </source>
</evidence>
<dbReference type="EMBL" id="JACGXN010000008">
    <property type="protein sequence ID" value="MBA8880654.1"/>
    <property type="molecule type" value="Genomic_DNA"/>
</dbReference>
<reference evidence="9 10" key="1">
    <citation type="submission" date="2020-07" db="EMBL/GenBank/DDBJ databases">
        <title>Genomic Encyclopedia of Type Strains, Phase IV (KMG-V): Genome sequencing to study the core and pangenomes of soil and plant-associated prokaryotes.</title>
        <authorList>
            <person name="Whitman W."/>
        </authorList>
    </citation>
    <scope>NUCLEOTIDE SEQUENCE [LARGE SCALE GENOMIC DNA]</scope>
    <source>
        <strain evidence="9 10">AN3</strain>
    </source>
</reference>
<dbReference type="PANTHER" id="PTHR35093:SF8">
    <property type="entry name" value="OUTER MEMBRANE PROTEIN NMB0088-RELATED"/>
    <property type="match status" value="1"/>
</dbReference>
<dbReference type="RefSeq" id="WP_246711878.1">
    <property type="nucleotide sequence ID" value="NZ_JACGXN010000008.1"/>
</dbReference>
<dbReference type="InterPro" id="IPR005017">
    <property type="entry name" value="OMPP1/FadL/TodX"/>
</dbReference>
<accession>A0A839ET10</accession>
<evidence type="ECO:0000256" key="8">
    <source>
        <dbReference type="SAM" id="SignalP"/>
    </source>
</evidence>
<keyword evidence="3" id="KW-1134">Transmembrane beta strand</keyword>
<dbReference type="Gene3D" id="2.40.160.60">
    <property type="entry name" value="Outer membrane protein transport protein (OMPP1/FadL/TodX)"/>
    <property type="match status" value="1"/>
</dbReference>
<evidence type="ECO:0000313" key="9">
    <source>
        <dbReference type="EMBL" id="MBA8880654.1"/>
    </source>
</evidence>
<name>A0A839ET10_9HYPH</name>